<comment type="caution">
    <text evidence="3">The sequence shown here is derived from an EMBL/GenBank/DDBJ whole genome shotgun (WGS) entry which is preliminary data.</text>
</comment>
<dbReference type="AlphaFoldDB" id="A0A5N5HKX0"/>
<protein>
    <submittedName>
        <fullName evidence="3">Disease resistance protein</fullName>
    </submittedName>
</protein>
<keyword evidence="4" id="KW-1185">Reference proteome</keyword>
<evidence type="ECO:0000313" key="4">
    <source>
        <dbReference type="Proteomes" id="UP000327157"/>
    </source>
</evidence>
<organism evidence="3 4">
    <name type="scientific">Pyrus ussuriensis x Pyrus communis</name>
    <dbReference type="NCBI Taxonomy" id="2448454"/>
    <lineage>
        <taxon>Eukaryota</taxon>
        <taxon>Viridiplantae</taxon>
        <taxon>Streptophyta</taxon>
        <taxon>Embryophyta</taxon>
        <taxon>Tracheophyta</taxon>
        <taxon>Spermatophyta</taxon>
        <taxon>Magnoliopsida</taxon>
        <taxon>eudicotyledons</taxon>
        <taxon>Gunneridae</taxon>
        <taxon>Pentapetalae</taxon>
        <taxon>rosids</taxon>
        <taxon>fabids</taxon>
        <taxon>Rosales</taxon>
        <taxon>Rosaceae</taxon>
        <taxon>Amygdaloideae</taxon>
        <taxon>Maleae</taxon>
        <taxon>Pyrus</taxon>
    </lineage>
</organism>
<sequence>MMEEVGVVYFDDLIPRSFFEHSGDNQSLFTMNDLINDLAKFVSGEFCCRMRDSGSLKNISSKTRHFSYAVNFVSFVQGLGGVPATAKVDISGFEKFEALSEAK</sequence>
<dbReference type="InterPro" id="IPR058922">
    <property type="entry name" value="WHD_DRP"/>
</dbReference>
<dbReference type="Pfam" id="PF23559">
    <property type="entry name" value="WHD_DRP"/>
    <property type="match status" value="1"/>
</dbReference>
<accession>A0A5N5HKX0</accession>
<gene>
    <name evidence="3" type="ORF">D8674_021075</name>
</gene>
<reference evidence="3 4" key="1">
    <citation type="submission" date="2019-09" db="EMBL/GenBank/DDBJ databases">
        <authorList>
            <person name="Ou C."/>
        </authorList>
    </citation>
    <scope>NUCLEOTIDE SEQUENCE [LARGE SCALE GENOMIC DNA]</scope>
    <source>
        <strain evidence="3">S2</strain>
        <tissue evidence="3">Leaf</tissue>
    </source>
</reference>
<keyword evidence="1" id="KW-0677">Repeat</keyword>
<dbReference type="OrthoDB" id="773208at2759"/>
<reference evidence="4" key="2">
    <citation type="submission" date="2019-10" db="EMBL/GenBank/DDBJ databases">
        <title>A de novo genome assembly of a pear dwarfing rootstock.</title>
        <authorList>
            <person name="Wang F."/>
            <person name="Wang J."/>
            <person name="Li S."/>
            <person name="Zhang Y."/>
            <person name="Fang M."/>
            <person name="Ma L."/>
            <person name="Zhao Y."/>
            <person name="Jiang S."/>
        </authorList>
    </citation>
    <scope>NUCLEOTIDE SEQUENCE [LARGE SCALE GENOMIC DNA]</scope>
</reference>
<feature type="domain" description="Disease resistance protein winged helix" evidence="2">
    <location>
        <begin position="2"/>
        <end position="39"/>
    </location>
</feature>
<evidence type="ECO:0000313" key="3">
    <source>
        <dbReference type="EMBL" id="KAB2627457.1"/>
    </source>
</evidence>
<reference evidence="3 4" key="3">
    <citation type="submission" date="2019-11" db="EMBL/GenBank/DDBJ databases">
        <title>A de novo genome assembly of a pear dwarfing rootstock.</title>
        <authorList>
            <person name="Wang F."/>
            <person name="Wang J."/>
            <person name="Li S."/>
            <person name="Zhang Y."/>
            <person name="Fang M."/>
            <person name="Ma L."/>
            <person name="Zhao Y."/>
            <person name="Jiang S."/>
        </authorList>
    </citation>
    <scope>NUCLEOTIDE SEQUENCE [LARGE SCALE GENOMIC DNA]</scope>
    <source>
        <strain evidence="3">S2</strain>
        <tissue evidence="3">Leaf</tissue>
    </source>
</reference>
<dbReference type="Proteomes" id="UP000327157">
    <property type="component" value="Chromosome 2"/>
</dbReference>
<evidence type="ECO:0000259" key="2">
    <source>
        <dbReference type="Pfam" id="PF23559"/>
    </source>
</evidence>
<name>A0A5N5HKX0_9ROSA</name>
<proteinExistence type="predicted"/>
<evidence type="ECO:0000256" key="1">
    <source>
        <dbReference type="ARBA" id="ARBA00022737"/>
    </source>
</evidence>
<dbReference type="EMBL" id="SMOL01000157">
    <property type="protein sequence ID" value="KAB2627457.1"/>
    <property type="molecule type" value="Genomic_DNA"/>
</dbReference>